<feature type="non-terminal residue" evidence="2">
    <location>
        <position position="1"/>
    </location>
</feature>
<evidence type="ECO:0000256" key="1">
    <source>
        <dbReference type="SAM" id="MobiDB-lite"/>
    </source>
</evidence>
<sequence length="428" mass="47370">LLATLSLIVIRPPYRTAPSTRTVRRLSPTATRQHNRPLDLQFSTASSESKITERTYTAVPRMAPLSPDLFPSCVEAEWPSLESMPTEVIWNVIEEGQFSVHDLYSVSLQCRKLRYAAERCLYSSFECTAKDTRDDVVLPLFLRTITTRPELAQKVERVLLRLSPHLRPRERKPSNALPYVINHVYGALRTPRPECHVQPAKKEVDRDGLLSEFQIAVDIGNVDAAAAMIMMHLPNLKSLKIEFHDPLEAWFTLMQHVSKLLTHGQGWQFKTTPSLTSLTLHAPPHFGNVYDIHGIAIFGIETLRKVELQNINFHGPWVPRCSPVTDVTFLDFPVSTGPSLATIRVGRASSASSPSCSISGSSGKSNTLGGLKTSPRPGGSTSYTMICLSSSISKTLLSKPTFSRPCTSTPGAVHWPYVTSGGNERSLT</sequence>
<evidence type="ECO:0000313" key="2">
    <source>
        <dbReference type="EMBL" id="KAF2256534.1"/>
    </source>
</evidence>
<dbReference type="EMBL" id="ML987189">
    <property type="protein sequence ID" value="KAF2256534.1"/>
    <property type="molecule type" value="Genomic_DNA"/>
</dbReference>
<dbReference type="OrthoDB" id="2521209at2759"/>
<dbReference type="RefSeq" id="XP_033691538.1">
    <property type="nucleotide sequence ID" value="XM_033834337.1"/>
</dbReference>
<protein>
    <recommendedName>
        <fullName evidence="4">F-box domain-containing protein</fullName>
    </recommendedName>
</protein>
<accession>A0A6A6J184</accession>
<keyword evidence="3" id="KW-1185">Reference proteome</keyword>
<dbReference type="AlphaFoldDB" id="A0A6A6J184"/>
<reference evidence="2" key="1">
    <citation type="journal article" date="2020" name="Stud. Mycol.">
        <title>101 Dothideomycetes genomes: a test case for predicting lifestyles and emergence of pathogens.</title>
        <authorList>
            <person name="Haridas S."/>
            <person name="Albert R."/>
            <person name="Binder M."/>
            <person name="Bloem J."/>
            <person name="Labutti K."/>
            <person name="Salamov A."/>
            <person name="Andreopoulos B."/>
            <person name="Baker S."/>
            <person name="Barry K."/>
            <person name="Bills G."/>
            <person name="Bluhm B."/>
            <person name="Cannon C."/>
            <person name="Castanera R."/>
            <person name="Culley D."/>
            <person name="Daum C."/>
            <person name="Ezra D."/>
            <person name="Gonzalez J."/>
            <person name="Henrissat B."/>
            <person name="Kuo A."/>
            <person name="Liang C."/>
            <person name="Lipzen A."/>
            <person name="Lutzoni F."/>
            <person name="Magnuson J."/>
            <person name="Mondo S."/>
            <person name="Nolan M."/>
            <person name="Ohm R."/>
            <person name="Pangilinan J."/>
            <person name="Park H.-J."/>
            <person name="Ramirez L."/>
            <person name="Alfaro M."/>
            <person name="Sun H."/>
            <person name="Tritt A."/>
            <person name="Yoshinaga Y."/>
            <person name="Zwiers L.-H."/>
            <person name="Turgeon B."/>
            <person name="Goodwin S."/>
            <person name="Spatafora J."/>
            <person name="Crous P."/>
            <person name="Grigoriev I."/>
        </authorList>
    </citation>
    <scope>NUCLEOTIDE SEQUENCE</scope>
    <source>
        <strain evidence="2">CBS 122368</strain>
    </source>
</reference>
<feature type="region of interest" description="Disordered" evidence="1">
    <location>
        <begin position="350"/>
        <end position="378"/>
    </location>
</feature>
<proteinExistence type="predicted"/>
<evidence type="ECO:0008006" key="4">
    <source>
        <dbReference type="Google" id="ProtNLM"/>
    </source>
</evidence>
<gene>
    <name evidence="2" type="ORF">BU26DRAFT_574764</name>
</gene>
<organism evidence="2 3">
    <name type="scientific">Trematosphaeria pertusa</name>
    <dbReference type="NCBI Taxonomy" id="390896"/>
    <lineage>
        <taxon>Eukaryota</taxon>
        <taxon>Fungi</taxon>
        <taxon>Dikarya</taxon>
        <taxon>Ascomycota</taxon>
        <taxon>Pezizomycotina</taxon>
        <taxon>Dothideomycetes</taxon>
        <taxon>Pleosporomycetidae</taxon>
        <taxon>Pleosporales</taxon>
        <taxon>Massarineae</taxon>
        <taxon>Trematosphaeriaceae</taxon>
        <taxon>Trematosphaeria</taxon>
    </lineage>
</organism>
<dbReference type="Proteomes" id="UP000800094">
    <property type="component" value="Unassembled WGS sequence"/>
</dbReference>
<name>A0A6A6J184_9PLEO</name>
<feature type="compositionally biased region" description="Low complexity" evidence="1">
    <location>
        <begin position="350"/>
        <end position="365"/>
    </location>
</feature>
<evidence type="ECO:0000313" key="3">
    <source>
        <dbReference type="Proteomes" id="UP000800094"/>
    </source>
</evidence>
<dbReference type="GeneID" id="54587667"/>